<proteinExistence type="predicted"/>
<dbReference type="PANTHER" id="PTHR33112">
    <property type="entry name" value="DOMAIN PROTEIN, PUTATIVE-RELATED"/>
    <property type="match status" value="1"/>
</dbReference>
<evidence type="ECO:0000313" key="3">
    <source>
        <dbReference type="Proteomes" id="UP000070501"/>
    </source>
</evidence>
<dbReference type="Pfam" id="PF06985">
    <property type="entry name" value="HET"/>
    <property type="match status" value="1"/>
</dbReference>
<dbReference type="PANTHER" id="PTHR33112:SF16">
    <property type="entry name" value="HETEROKARYON INCOMPATIBILITY DOMAIN-CONTAINING PROTEIN"/>
    <property type="match status" value="1"/>
</dbReference>
<dbReference type="InterPro" id="IPR010730">
    <property type="entry name" value="HET"/>
</dbReference>
<reference evidence="3" key="1">
    <citation type="submission" date="2016-02" db="EMBL/GenBank/DDBJ databases">
        <title>Draft genome sequence of Microdochium bolleyi, a fungal endophyte of beachgrass.</title>
        <authorList>
            <consortium name="DOE Joint Genome Institute"/>
            <person name="David A.S."/>
            <person name="May G."/>
            <person name="Haridas S."/>
            <person name="Lim J."/>
            <person name="Wang M."/>
            <person name="Labutti K."/>
            <person name="Lipzen A."/>
            <person name="Barry K."/>
            <person name="Grigoriev I.V."/>
        </authorList>
    </citation>
    <scope>NUCLEOTIDE SEQUENCE [LARGE SCALE GENOMIC DNA]</scope>
    <source>
        <strain evidence="3">J235TASD1</strain>
    </source>
</reference>
<dbReference type="STRING" id="196109.A0A136IW72"/>
<evidence type="ECO:0000259" key="1">
    <source>
        <dbReference type="Pfam" id="PF06985"/>
    </source>
</evidence>
<dbReference type="EMBL" id="KQ964256">
    <property type="protein sequence ID" value="KXJ89026.1"/>
    <property type="molecule type" value="Genomic_DNA"/>
</dbReference>
<dbReference type="AlphaFoldDB" id="A0A136IW72"/>
<evidence type="ECO:0000313" key="2">
    <source>
        <dbReference type="EMBL" id="KXJ89026.1"/>
    </source>
</evidence>
<dbReference type="InParanoid" id="A0A136IW72"/>
<dbReference type="OrthoDB" id="3486565at2759"/>
<feature type="domain" description="Heterokaryon incompatibility" evidence="1">
    <location>
        <begin position="153"/>
        <end position="301"/>
    </location>
</feature>
<sequence length="598" mass="67733">MQLCKKCKGLDFGVLLQDSLLECQGRQSAPSADRNGVHGKPVHLPTYKHHDDIFALQKSGKDCKLCKILYRAFEKKRVSDVEIARGHPIVFGVGMHNRINVWIDQDGIQAELCGLDVSMDASDKRTIPTVSRDLDCSDRRNALSVSTEAVRWLSLSYCWGTEPSMKLTTDTLETMHNGIPLSRLDATIRDAIHVTRGLGIPYIWVDALCIVQDAKGTEWAEESTRMNEVYGGSELTLVVANAASVKEGFLGKRKLHYVRIGRTTVGARGRKNRKVFLSRQWDEANDRPNAPWARRGWTMQEGLLPNRVLYYTSSQIMWQCCDKQIFERGMTKSLSGVTNRVRCLEGDLDFGSSWFWDGELTNFVRLKTFRRYLPTTWNSGQLSHPDTFRLWYALVAEFMPRDFTNISDRLVALSGLAEMYSRMIRCDGKEDVYCEAIRSSQGDVHCGAIRFIQEDIHPLSRIDAVHLELIDQRQPYGAVKHGSSIMITGPLKKVSRLYVSDWDKLDTKVTELERHLSGLVERDSAGVVDPRVGTVELHYINMDDAASPAVMSWLDRLEETLQYQCAPKGAWGRGVRAANEVVEEIRNEAWVEQTVVIV</sequence>
<organism evidence="2 3">
    <name type="scientific">Microdochium bolleyi</name>
    <dbReference type="NCBI Taxonomy" id="196109"/>
    <lineage>
        <taxon>Eukaryota</taxon>
        <taxon>Fungi</taxon>
        <taxon>Dikarya</taxon>
        <taxon>Ascomycota</taxon>
        <taxon>Pezizomycotina</taxon>
        <taxon>Sordariomycetes</taxon>
        <taxon>Xylariomycetidae</taxon>
        <taxon>Xylariales</taxon>
        <taxon>Microdochiaceae</taxon>
        <taxon>Microdochium</taxon>
    </lineage>
</organism>
<accession>A0A136IW72</accession>
<dbReference type="Proteomes" id="UP000070501">
    <property type="component" value="Unassembled WGS sequence"/>
</dbReference>
<gene>
    <name evidence="2" type="ORF">Micbo1qcDRAFT_213307</name>
</gene>
<keyword evidence="3" id="KW-1185">Reference proteome</keyword>
<protein>
    <submittedName>
        <fullName evidence="2">Heterokaryon incompatibility protein-domain-containing protein</fullName>
    </submittedName>
</protein>
<name>A0A136IW72_9PEZI</name>